<keyword evidence="9" id="KW-1185">Reference proteome</keyword>
<dbReference type="EMBL" id="JANBOH010000026">
    <property type="protein sequence ID" value="KAJ1647555.1"/>
    <property type="molecule type" value="Genomic_DNA"/>
</dbReference>
<feature type="compositionally biased region" description="Polar residues" evidence="5">
    <location>
        <begin position="831"/>
        <end position="844"/>
    </location>
</feature>
<dbReference type="InterPro" id="IPR008636">
    <property type="entry name" value="Hook_C"/>
</dbReference>
<dbReference type="GO" id="GO:0005737">
    <property type="term" value="C:cytoplasm"/>
    <property type="evidence" value="ECO:0007669"/>
    <property type="project" value="UniProtKB-SubCell"/>
</dbReference>
<dbReference type="PANTHER" id="PTHR18947">
    <property type="entry name" value="HOOK PROTEINS"/>
    <property type="match status" value="1"/>
</dbReference>
<evidence type="ECO:0000256" key="5">
    <source>
        <dbReference type="SAM" id="MobiDB-lite"/>
    </source>
</evidence>
<feature type="compositionally biased region" description="Low complexity" evidence="5">
    <location>
        <begin position="806"/>
        <end position="829"/>
    </location>
</feature>
<sequence>MSQEDIAHGFVHWVGTFSSLSKPVSQLTDLTDGIALFEICAEIDRQWFKSIRSTDIGDNWILKMNNLKKLYKLVTKYYEDVLGYPASNLAEPNLAAIAKNEDPEELLKLCHLVLTLAVQCERNQLYIGKIMSLDEDDQRSLMVSIESVLAQLGSAEPDTEADSQDVDMMDVHRGNDDEDPVSRLQAELLRSYAEKGELERSAHDLSVEHKVVQSKYEELLVLNEELKMRMEDLEKSMARADKTGRADFLLRTEIENLKHDLEKADMRCQDAERINKEQNMAISELNKRLSESSEAKDEVVRLRDQLQEYKHAAERLAKSEHVIEKYKKKLEESTDLRRQVRSLEEQLAHAQDRSRQIEDEYRKMAQLRPTMDNYRGEFAQLESQHNQTVIELSQAMERLRNLEGEKERLHQDKQRDQELIASLEESLREMELTGAAAPGSASATLESGLASAMAADERSALLLKVARLERELEEAKSSAAAAAGSSSVDATGFLEEVAEAASREKDAALEELQQEREIRKRLESELAAHLEKLRNADMASQETARAKEDLKRVTEQLMSASSEISAVRSELAQAKQELDQSRASALATEQERNAAREALRRLDGSNEAANLRAENKSLEEWYAETHQQSQQFKAEIDRLSTENRSLLQKMSTMQEQLTHAEIRRREIESEGKQMAETLKRQHAELVSPNRYSQSDVEVLQKELVKSRNEVHTLQISLKRTKDHCLAISNKLKEAQVAAGSSSADSGSTQDNIREALLALQSQVALKDEQLNSMRDMLREQNNVHLLESRTMASAWFNLQRQLERQSGFGHSSGMGSAAASSRQGGAPASWLGQQRVTLDMQLNS</sequence>
<gene>
    <name evidence="8" type="ORF">LPJ64_001088</name>
</gene>
<dbReference type="Proteomes" id="UP001145021">
    <property type="component" value="Unassembled WGS sequence"/>
</dbReference>
<dbReference type="CDD" id="cd22211">
    <property type="entry name" value="HkD_SF"/>
    <property type="match status" value="1"/>
</dbReference>
<feature type="domain" description="Hook C-terminal" evidence="6">
    <location>
        <begin position="203"/>
        <end position="581"/>
    </location>
</feature>
<dbReference type="GO" id="GO:0005815">
    <property type="term" value="C:microtubule organizing center"/>
    <property type="evidence" value="ECO:0007669"/>
    <property type="project" value="TreeGrafter"/>
</dbReference>
<organism evidence="8 9">
    <name type="scientific">Coemansia asiatica</name>
    <dbReference type="NCBI Taxonomy" id="1052880"/>
    <lineage>
        <taxon>Eukaryota</taxon>
        <taxon>Fungi</taxon>
        <taxon>Fungi incertae sedis</taxon>
        <taxon>Zoopagomycota</taxon>
        <taxon>Kickxellomycotina</taxon>
        <taxon>Kickxellomycetes</taxon>
        <taxon>Kickxellales</taxon>
        <taxon>Kickxellaceae</taxon>
        <taxon>Coemansia</taxon>
    </lineage>
</organism>
<evidence type="ECO:0000313" key="8">
    <source>
        <dbReference type="EMBL" id="KAJ1647555.1"/>
    </source>
</evidence>
<dbReference type="SUPFAM" id="SSF116907">
    <property type="entry name" value="Hook domain"/>
    <property type="match status" value="1"/>
</dbReference>
<evidence type="ECO:0008006" key="10">
    <source>
        <dbReference type="Google" id="ProtNLM"/>
    </source>
</evidence>
<protein>
    <recommendedName>
        <fullName evidence="10">Calponin-homology (CH) domain-containing protein</fullName>
    </recommendedName>
</protein>
<dbReference type="GO" id="GO:0051959">
    <property type="term" value="F:dynein light intermediate chain binding"/>
    <property type="evidence" value="ECO:0007669"/>
    <property type="project" value="TreeGrafter"/>
</dbReference>
<dbReference type="GO" id="GO:0031122">
    <property type="term" value="P:cytoplasmic microtubule organization"/>
    <property type="evidence" value="ECO:0007669"/>
    <property type="project" value="InterPro"/>
</dbReference>
<keyword evidence="3 4" id="KW-0175">Coiled coil</keyword>
<reference evidence="8" key="1">
    <citation type="submission" date="2022-07" db="EMBL/GenBank/DDBJ databases">
        <title>Phylogenomic reconstructions and comparative analyses of Kickxellomycotina fungi.</title>
        <authorList>
            <person name="Reynolds N.K."/>
            <person name="Stajich J.E."/>
            <person name="Barry K."/>
            <person name="Grigoriev I.V."/>
            <person name="Crous P."/>
            <person name="Smith M.E."/>
        </authorList>
    </citation>
    <scope>NUCLEOTIDE SEQUENCE</scope>
    <source>
        <strain evidence="8">NBRC 105413</strain>
    </source>
</reference>
<dbReference type="AlphaFoldDB" id="A0A9W7XQM3"/>
<evidence type="ECO:0000313" key="9">
    <source>
        <dbReference type="Proteomes" id="UP001145021"/>
    </source>
</evidence>
<evidence type="ECO:0000256" key="1">
    <source>
        <dbReference type="ARBA" id="ARBA00004496"/>
    </source>
</evidence>
<evidence type="ECO:0000259" key="7">
    <source>
        <dbReference type="Pfam" id="PF19047"/>
    </source>
</evidence>
<feature type="coiled-coil region" evidence="4">
    <location>
        <begin position="458"/>
        <end position="591"/>
    </location>
</feature>
<evidence type="ECO:0000256" key="4">
    <source>
        <dbReference type="SAM" id="Coils"/>
    </source>
</evidence>
<dbReference type="Pfam" id="PF05622">
    <property type="entry name" value="HOOK"/>
    <property type="match status" value="1"/>
</dbReference>
<comment type="subcellular location">
    <subcellularLocation>
        <location evidence="1">Cytoplasm</location>
    </subcellularLocation>
</comment>
<dbReference type="Gene3D" id="1.10.418.10">
    <property type="entry name" value="Calponin-like domain"/>
    <property type="match status" value="1"/>
</dbReference>
<evidence type="ECO:0000256" key="3">
    <source>
        <dbReference type="ARBA" id="ARBA00023054"/>
    </source>
</evidence>
<feature type="region of interest" description="Disordered" evidence="5">
    <location>
        <begin position="806"/>
        <end position="844"/>
    </location>
</feature>
<evidence type="ECO:0000259" key="6">
    <source>
        <dbReference type="Pfam" id="PF05622"/>
    </source>
</evidence>
<dbReference type="GO" id="GO:0030705">
    <property type="term" value="P:cytoskeleton-dependent intracellular transport"/>
    <property type="evidence" value="ECO:0007669"/>
    <property type="project" value="InterPro"/>
</dbReference>
<keyword evidence="2" id="KW-0963">Cytoplasm</keyword>
<dbReference type="InterPro" id="IPR043936">
    <property type="entry name" value="HOOK_N"/>
</dbReference>
<feature type="coiled-coil region" evidence="4">
    <location>
        <begin position="622"/>
        <end position="670"/>
    </location>
</feature>
<feature type="coiled-coil region" evidence="4">
    <location>
        <begin position="216"/>
        <end position="433"/>
    </location>
</feature>
<accession>A0A9W7XQM3</accession>
<dbReference type="GO" id="GO:0008017">
    <property type="term" value="F:microtubule binding"/>
    <property type="evidence" value="ECO:0007669"/>
    <property type="project" value="InterPro"/>
</dbReference>
<dbReference type="Pfam" id="PF19047">
    <property type="entry name" value="HOOK_N"/>
    <property type="match status" value="1"/>
</dbReference>
<proteinExistence type="predicted"/>
<dbReference type="PANTHER" id="PTHR18947:SF28">
    <property type="entry name" value="GIRDIN, ISOFORM A"/>
    <property type="match status" value="1"/>
</dbReference>
<dbReference type="InterPro" id="IPR036872">
    <property type="entry name" value="CH_dom_sf"/>
</dbReference>
<evidence type="ECO:0000256" key="2">
    <source>
        <dbReference type="ARBA" id="ARBA00022490"/>
    </source>
</evidence>
<name>A0A9W7XQM3_9FUNG</name>
<comment type="caution">
    <text evidence="8">The sequence shown here is derived from an EMBL/GenBank/DDBJ whole genome shotgun (WGS) entry which is preliminary data.</text>
</comment>
<feature type="domain" description="HOOK N-terminal" evidence="7">
    <location>
        <begin position="9"/>
        <end position="145"/>
    </location>
</feature>